<dbReference type="InterPro" id="IPR012000">
    <property type="entry name" value="Thiamin_PyroP_enz_cen_dom"/>
</dbReference>
<keyword evidence="7" id="KW-0456">Lyase</keyword>
<evidence type="ECO:0000256" key="1">
    <source>
        <dbReference type="ARBA" id="ARBA00007812"/>
    </source>
</evidence>
<dbReference type="InterPro" id="IPR029035">
    <property type="entry name" value="DHS-like_NAD/FAD-binding_dom"/>
</dbReference>
<organism evidence="7 8">
    <name type="scientific">Nonomuraea composti</name>
    <dbReference type="NCBI Taxonomy" id="2720023"/>
    <lineage>
        <taxon>Bacteria</taxon>
        <taxon>Bacillati</taxon>
        <taxon>Actinomycetota</taxon>
        <taxon>Actinomycetes</taxon>
        <taxon>Streptosporangiales</taxon>
        <taxon>Streptosporangiaceae</taxon>
        <taxon>Nonomuraea</taxon>
    </lineage>
</organism>
<reference evidence="7 8" key="1">
    <citation type="submission" date="2020-03" db="EMBL/GenBank/DDBJ databases">
        <title>WGS of actinomycetes isolated from Thailand.</title>
        <authorList>
            <person name="Thawai C."/>
        </authorList>
    </citation>
    <scope>NUCLEOTIDE SEQUENCE [LARGE SCALE GENOMIC DNA]</scope>
    <source>
        <strain evidence="7 8">FMUSA5-5</strain>
    </source>
</reference>
<feature type="domain" description="Thiamine pyrophosphate enzyme N-terminal TPP-binding" evidence="6">
    <location>
        <begin position="8"/>
        <end position="105"/>
    </location>
</feature>
<dbReference type="InterPro" id="IPR045229">
    <property type="entry name" value="TPP_enz"/>
</dbReference>
<dbReference type="Pfam" id="PF00205">
    <property type="entry name" value="TPP_enzyme_M"/>
    <property type="match status" value="1"/>
</dbReference>
<dbReference type="InterPro" id="IPR011766">
    <property type="entry name" value="TPP_enzyme_TPP-bd"/>
</dbReference>
<feature type="domain" description="Thiamine pyrophosphate enzyme central" evidence="4">
    <location>
        <begin position="187"/>
        <end position="321"/>
    </location>
</feature>
<evidence type="ECO:0000256" key="3">
    <source>
        <dbReference type="RuleBase" id="RU362132"/>
    </source>
</evidence>
<dbReference type="EMBL" id="JAATEP010000059">
    <property type="protein sequence ID" value="NJP97069.1"/>
    <property type="molecule type" value="Genomic_DNA"/>
</dbReference>
<dbReference type="InterPro" id="IPR029061">
    <property type="entry name" value="THDP-binding"/>
</dbReference>
<evidence type="ECO:0000259" key="6">
    <source>
        <dbReference type="Pfam" id="PF02776"/>
    </source>
</evidence>
<dbReference type="Gene3D" id="3.40.50.970">
    <property type="match status" value="2"/>
</dbReference>
<evidence type="ECO:0000313" key="7">
    <source>
        <dbReference type="EMBL" id="NJP97069.1"/>
    </source>
</evidence>
<dbReference type="CDD" id="cd02002">
    <property type="entry name" value="TPP_BFDC"/>
    <property type="match status" value="1"/>
</dbReference>
<dbReference type="Pfam" id="PF02776">
    <property type="entry name" value="TPP_enzyme_N"/>
    <property type="match status" value="1"/>
</dbReference>
<dbReference type="RefSeq" id="WP_168018679.1">
    <property type="nucleotide sequence ID" value="NZ_JAATEP010000059.1"/>
</dbReference>
<feature type="domain" description="Thiamine pyrophosphate enzyme TPP-binding" evidence="5">
    <location>
        <begin position="386"/>
        <end position="512"/>
    </location>
</feature>
<dbReference type="NCBIfam" id="NF005485">
    <property type="entry name" value="PRK07092.1"/>
    <property type="match status" value="1"/>
</dbReference>
<comment type="caution">
    <text evidence="7">The sequence shown here is derived from an EMBL/GenBank/DDBJ whole genome shotgun (WGS) entry which is preliminary data.</text>
</comment>
<keyword evidence="2 3" id="KW-0786">Thiamine pyrophosphate</keyword>
<dbReference type="SUPFAM" id="SSF52518">
    <property type="entry name" value="Thiamin diphosphate-binding fold (THDP-binding)"/>
    <property type="match status" value="2"/>
</dbReference>
<dbReference type="Gene3D" id="3.40.50.1220">
    <property type="entry name" value="TPP-binding domain"/>
    <property type="match status" value="1"/>
</dbReference>
<name>A0ABX1BMM3_9ACTN</name>
<proteinExistence type="inferred from homology"/>
<dbReference type="GO" id="GO:0050695">
    <property type="term" value="F:benzoylformate decarboxylase activity"/>
    <property type="evidence" value="ECO:0007669"/>
    <property type="project" value="UniProtKB-EC"/>
</dbReference>
<dbReference type="PROSITE" id="PS00187">
    <property type="entry name" value="TPP_ENZYMES"/>
    <property type="match status" value="1"/>
</dbReference>
<dbReference type="SUPFAM" id="SSF52467">
    <property type="entry name" value="DHS-like NAD/FAD-binding domain"/>
    <property type="match status" value="1"/>
</dbReference>
<dbReference type="Pfam" id="PF02775">
    <property type="entry name" value="TPP_enzyme_C"/>
    <property type="match status" value="1"/>
</dbReference>
<dbReference type="InterPro" id="IPR012001">
    <property type="entry name" value="Thiamin_PyroP_enz_TPP-bd_dom"/>
</dbReference>
<dbReference type="PANTHER" id="PTHR18968:SF133">
    <property type="entry name" value="BENZOYLFORMATE DECARBOXYLASE"/>
    <property type="match status" value="1"/>
</dbReference>
<sequence length="514" mass="53907">MRTVLSSTFNILRASGLTTVFGNPGSNELPFIGNLPNDFSYVMGLNEAVVVGIADGYAQASGGPALVNLHSAAGTGNAMGALTNAWYAHSPLVITSGQQVREHMGGEAMLSNVAATTLPQPLVKLALEPALPADVPRSMAQAVHSAMLHPRGPVYVSIPYDDWDRELDTEVQARRVRQGGGLPAGDLDEIAARLSTSERPVLVLGGDVDAAQANALAVRLADRAGLPVWIAPSPYRCPFPTRHPRFQGVLPASMRGVSAALAGHDLILVVGAPVFRYHQYEPGPLLPDGASLVHITSDPGEAARAWSGDAFVGDVPGTLDGLLRRLPEKQAPAPVPRPRQVLSSGPERVFETLNQVAPESAIYVTESTSTADAFWTTIDISAQGGFYFPAAGGLGFGLPAALGVQLAQPERKVIAVIGDGAANFAIPALWTAARYDIPVTYLILQNNAYGALRGFADLMDIQHPPGLDVSGIDFCSIAEGYGVRAERAEAGPHLADVLKPAMDADAPSVIVIPT</sequence>
<protein>
    <submittedName>
        <fullName evidence="7">Benzoylformate decarboxylase</fullName>
        <ecNumber evidence="7">4.1.1.7</ecNumber>
    </submittedName>
</protein>
<dbReference type="EC" id="4.1.1.7" evidence="7"/>
<dbReference type="PANTHER" id="PTHR18968">
    <property type="entry name" value="THIAMINE PYROPHOSPHATE ENZYMES"/>
    <property type="match status" value="1"/>
</dbReference>
<dbReference type="Proteomes" id="UP000696294">
    <property type="component" value="Unassembled WGS sequence"/>
</dbReference>
<accession>A0ABX1BMM3</accession>
<keyword evidence="8" id="KW-1185">Reference proteome</keyword>
<evidence type="ECO:0000259" key="5">
    <source>
        <dbReference type="Pfam" id="PF02775"/>
    </source>
</evidence>
<dbReference type="InterPro" id="IPR000399">
    <property type="entry name" value="TPP-bd_CS"/>
</dbReference>
<evidence type="ECO:0000259" key="4">
    <source>
        <dbReference type="Pfam" id="PF00205"/>
    </source>
</evidence>
<evidence type="ECO:0000256" key="2">
    <source>
        <dbReference type="ARBA" id="ARBA00023052"/>
    </source>
</evidence>
<dbReference type="CDD" id="cd07035">
    <property type="entry name" value="TPP_PYR_POX_like"/>
    <property type="match status" value="1"/>
</dbReference>
<comment type="similarity">
    <text evidence="1 3">Belongs to the TPP enzyme family.</text>
</comment>
<evidence type="ECO:0000313" key="8">
    <source>
        <dbReference type="Proteomes" id="UP000696294"/>
    </source>
</evidence>
<gene>
    <name evidence="7" type="ORF">HCN51_47900</name>
</gene>